<protein>
    <submittedName>
        <fullName evidence="1">Uncharacterized protein</fullName>
    </submittedName>
</protein>
<organism evidence="1 2">
    <name type="scientific">Araneus ventricosus</name>
    <name type="common">Orbweaver spider</name>
    <name type="synonym">Epeira ventricosa</name>
    <dbReference type="NCBI Taxonomy" id="182803"/>
    <lineage>
        <taxon>Eukaryota</taxon>
        <taxon>Metazoa</taxon>
        <taxon>Ecdysozoa</taxon>
        <taxon>Arthropoda</taxon>
        <taxon>Chelicerata</taxon>
        <taxon>Arachnida</taxon>
        <taxon>Araneae</taxon>
        <taxon>Araneomorphae</taxon>
        <taxon>Entelegynae</taxon>
        <taxon>Araneoidea</taxon>
        <taxon>Araneidae</taxon>
        <taxon>Araneus</taxon>
    </lineage>
</organism>
<dbReference type="Proteomes" id="UP000499080">
    <property type="component" value="Unassembled WGS sequence"/>
</dbReference>
<name>A0A4Y2BTA6_ARAVE</name>
<reference evidence="1 2" key="1">
    <citation type="journal article" date="2019" name="Sci. Rep.">
        <title>Orb-weaving spider Araneus ventricosus genome elucidates the spidroin gene catalogue.</title>
        <authorList>
            <person name="Kono N."/>
            <person name="Nakamura H."/>
            <person name="Ohtoshi R."/>
            <person name="Moran D.A.P."/>
            <person name="Shinohara A."/>
            <person name="Yoshida Y."/>
            <person name="Fujiwara M."/>
            <person name="Mori M."/>
            <person name="Tomita M."/>
            <person name="Arakawa K."/>
        </authorList>
    </citation>
    <scope>NUCLEOTIDE SEQUENCE [LARGE SCALE GENOMIC DNA]</scope>
</reference>
<keyword evidence="2" id="KW-1185">Reference proteome</keyword>
<comment type="caution">
    <text evidence="1">The sequence shown here is derived from an EMBL/GenBank/DDBJ whole genome shotgun (WGS) entry which is preliminary data.</text>
</comment>
<evidence type="ECO:0000313" key="2">
    <source>
        <dbReference type="Proteomes" id="UP000499080"/>
    </source>
</evidence>
<evidence type="ECO:0000313" key="1">
    <source>
        <dbReference type="EMBL" id="GBL94929.1"/>
    </source>
</evidence>
<gene>
    <name evidence="1" type="ORF">AVEN_187448_1</name>
</gene>
<sequence>MTSPFGKFHNHIRIFKYNSVNLQSVIDLCCDRILNDWFVRLTLDLEGKRYRGWIFITLNCGHMRMATPEEEPHFPSLVYLTNMSMMDPYDRFNPLRTTVTRVYRLLVVLKARPSSKDQLPPDSS</sequence>
<dbReference type="AlphaFoldDB" id="A0A4Y2BTA6"/>
<proteinExistence type="predicted"/>
<accession>A0A4Y2BTA6</accession>
<dbReference type="EMBL" id="BGPR01000107">
    <property type="protein sequence ID" value="GBL94929.1"/>
    <property type="molecule type" value="Genomic_DNA"/>
</dbReference>